<proteinExistence type="predicted"/>
<comment type="caution">
    <text evidence="1">The sequence shown here is derived from an EMBL/GenBank/DDBJ whole genome shotgun (WGS) entry which is preliminary data.</text>
</comment>
<evidence type="ECO:0008006" key="3">
    <source>
        <dbReference type="Google" id="ProtNLM"/>
    </source>
</evidence>
<dbReference type="EMBL" id="CAKMUD010000133">
    <property type="protein sequence ID" value="CAH1603597.1"/>
    <property type="molecule type" value="Genomic_DNA"/>
</dbReference>
<protein>
    <recommendedName>
        <fullName evidence="3">DUF3265 domain-containing protein</fullName>
    </recommendedName>
</protein>
<name>A0AAU9QX92_9VIBR</name>
<evidence type="ECO:0000313" key="2">
    <source>
        <dbReference type="Proteomes" id="UP001295462"/>
    </source>
</evidence>
<reference evidence="1" key="1">
    <citation type="submission" date="2022-01" db="EMBL/GenBank/DDBJ databases">
        <authorList>
            <person name="Lagorce A."/>
        </authorList>
    </citation>
    <scope>NUCLEOTIDE SEQUENCE</scope>
    <source>
        <strain evidence="1">Th15_F1_A12</strain>
    </source>
</reference>
<gene>
    <name evidence="1" type="ORF">THF1A12_750011</name>
</gene>
<sequence>MGTIRLKAMLKMYMKTISGEQWQGNVSRTIKMPNKAFKTDSQRLAFFILSLGLVFTVAKARLGASIAHYLTRRYVI</sequence>
<accession>A0AAU9QX92</accession>
<organism evidence="1 2">
    <name type="scientific">Vibrio jasicida</name>
    <dbReference type="NCBI Taxonomy" id="766224"/>
    <lineage>
        <taxon>Bacteria</taxon>
        <taxon>Pseudomonadati</taxon>
        <taxon>Pseudomonadota</taxon>
        <taxon>Gammaproteobacteria</taxon>
        <taxon>Vibrionales</taxon>
        <taxon>Vibrionaceae</taxon>
        <taxon>Vibrio</taxon>
    </lineage>
</organism>
<dbReference type="Proteomes" id="UP001295462">
    <property type="component" value="Unassembled WGS sequence"/>
</dbReference>
<evidence type="ECO:0000313" key="1">
    <source>
        <dbReference type="EMBL" id="CAH1603597.1"/>
    </source>
</evidence>
<dbReference type="AlphaFoldDB" id="A0AAU9QX92"/>